<feature type="coiled-coil region" evidence="1">
    <location>
        <begin position="5"/>
        <end position="95"/>
    </location>
</feature>
<feature type="coiled-coil region" evidence="1">
    <location>
        <begin position="573"/>
        <end position="614"/>
    </location>
</feature>
<name>A0A7S3NIM7_9STRA</name>
<accession>A0A7S3NIM7</accession>
<evidence type="ECO:0000256" key="1">
    <source>
        <dbReference type="SAM" id="Coils"/>
    </source>
</evidence>
<organism evidence="2">
    <name type="scientific">Aureoumbra lagunensis</name>
    <dbReference type="NCBI Taxonomy" id="44058"/>
    <lineage>
        <taxon>Eukaryota</taxon>
        <taxon>Sar</taxon>
        <taxon>Stramenopiles</taxon>
        <taxon>Ochrophyta</taxon>
        <taxon>Pelagophyceae</taxon>
        <taxon>Pelagomonadales</taxon>
        <taxon>Aureoumbra</taxon>
    </lineage>
</organism>
<evidence type="ECO:0000313" key="2">
    <source>
        <dbReference type="EMBL" id="CAE0362780.1"/>
    </source>
</evidence>
<dbReference type="AlphaFoldDB" id="A0A7S3NIM7"/>
<protein>
    <submittedName>
        <fullName evidence="2">Uncharacterized protein</fullName>
    </submittedName>
</protein>
<sequence length="746" mass="82654">MGEVLRETTIKALKAERDAAQIEARARTSEAKRAREENERLKEEAALAVRTSSQLASKLRTVEETLEICRLDLEAAELEREEAQELLEIEKDRSKFTLVFEKSFGKEDLGIQSEEALLKVLIALREAGTAETAAWRERCQAAEAVGACLQVQVSHFAKLSIELQDLQETKKDHAFSKALIERLTLDKTRLEEKLQRATAVAGEAQIIAETRDELEELLEVEIKDLMGEICAWQKKYNYANDRANRVEVLAQQIDQTTCDLLHLARTATENCAQAQRRAEIAQTEAVATKRAWNLEQRRFTKLLRLTAAPITGLDAMISVALDIVQNGSIESHALQQAADDARCVLALGAILRGRSIDGAKDALIEVASRFGFEQNKAIQALPLLVSIAAAEHIDTMQGPEAVRDLRKALATYLWLDAQVDRSLLDSTLAKAQRTIETRSINIQLTHDIITTAQAILSDEYSEDCCTKLIELIQTLSKHYQRCFQAETLVIVARLAAIGEVCALLAPRQYRGDHFKLREAREQLAQSSKKKAEQNMIILDTALATAAAADARRLATASARDAAALAEYEARQRQELLESKLDELIQTKKQLENELAQSKAQNNHLEADANSLRSALEARDHSVGYANVDRKRRSSSSSKLDALKLQSSSVASPTSDALAQAAFRSLLPPLPQLARANLPITSNASSDTLNKDTIQAVLSELRQLRLKLIQDVDYCNTGAPKTPSSLKSATKQLTDLRRRAGLMMISQ</sequence>
<dbReference type="EMBL" id="HBIJ01005007">
    <property type="protein sequence ID" value="CAE0362780.1"/>
    <property type="molecule type" value="Transcribed_RNA"/>
</dbReference>
<reference evidence="2" key="1">
    <citation type="submission" date="2021-01" db="EMBL/GenBank/DDBJ databases">
        <authorList>
            <person name="Corre E."/>
            <person name="Pelletier E."/>
            <person name="Niang G."/>
            <person name="Scheremetjew M."/>
            <person name="Finn R."/>
            <person name="Kale V."/>
            <person name="Holt S."/>
            <person name="Cochrane G."/>
            <person name="Meng A."/>
            <person name="Brown T."/>
            <person name="Cohen L."/>
        </authorList>
    </citation>
    <scope>NUCLEOTIDE SEQUENCE</scope>
    <source>
        <strain evidence="2">CCMP1510</strain>
    </source>
</reference>
<keyword evidence="1" id="KW-0175">Coiled coil</keyword>
<gene>
    <name evidence="2" type="ORF">ALAG00032_LOCUS3521</name>
</gene>
<proteinExistence type="predicted"/>